<organism evidence="2 3">
    <name type="scientific">Phytophthora oleae</name>
    <dbReference type="NCBI Taxonomy" id="2107226"/>
    <lineage>
        <taxon>Eukaryota</taxon>
        <taxon>Sar</taxon>
        <taxon>Stramenopiles</taxon>
        <taxon>Oomycota</taxon>
        <taxon>Peronosporomycetes</taxon>
        <taxon>Peronosporales</taxon>
        <taxon>Peronosporaceae</taxon>
        <taxon>Phytophthora</taxon>
    </lineage>
</organism>
<protein>
    <submittedName>
        <fullName evidence="2">Uncharacterized protein</fullName>
    </submittedName>
</protein>
<proteinExistence type="predicted"/>
<comment type="caution">
    <text evidence="2">The sequence shown here is derived from an EMBL/GenBank/DDBJ whole genome shotgun (WGS) entry which is preliminary data.</text>
</comment>
<accession>A0ABD3G703</accession>
<gene>
    <name evidence="2" type="ORF">V7S43_000880</name>
</gene>
<dbReference type="AlphaFoldDB" id="A0ABD3G703"/>
<reference evidence="2 3" key="1">
    <citation type="submission" date="2024-09" db="EMBL/GenBank/DDBJ databases">
        <title>Genome sequencing and assembly of Phytophthora oleae, isolate VK10A, causative agent of rot of olive drupes.</title>
        <authorList>
            <person name="Conti Taguali S."/>
            <person name="Riolo M."/>
            <person name="La Spada F."/>
            <person name="Cacciola S.O."/>
            <person name="Dionisio G."/>
        </authorList>
    </citation>
    <scope>NUCLEOTIDE SEQUENCE [LARGE SCALE GENOMIC DNA]</scope>
    <source>
        <strain evidence="2 3">VK10A</strain>
    </source>
</reference>
<feature type="region of interest" description="Disordered" evidence="1">
    <location>
        <begin position="56"/>
        <end position="102"/>
    </location>
</feature>
<dbReference type="Proteomes" id="UP001632037">
    <property type="component" value="Unassembled WGS sequence"/>
</dbReference>
<name>A0ABD3G703_9STRA</name>
<evidence type="ECO:0000313" key="2">
    <source>
        <dbReference type="EMBL" id="KAL3674955.1"/>
    </source>
</evidence>
<evidence type="ECO:0000256" key="1">
    <source>
        <dbReference type="SAM" id="MobiDB-lite"/>
    </source>
</evidence>
<sequence length="121" mass="13746">MKTYHRRLLTHDDCMAIELQKAAEKLEGEEAKLMKKDDSASKKIEQEIRKHEILQQREQTKELTRARKEEVKRKKAEAAARRAIAKPNSVKRPRKRGVSTGTVPSAISALPVVDVVAYADI</sequence>
<evidence type="ECO:0000313" key="3">
    <source>
        <dbReference type="Proteomes" id="UP001632037"/>
    </source>
</evidence>
<dbReference type="EMBL" id="JBIMZQ010000001">
    <property type="protein sequence ID" value="KAL3674955.1"/>
    <property type="molecule type" value="Genomic_DNA"/>
</dbReference>
<feature type="compositionally biased region" description="Basic and acidic residues" evidence="1">
    <location>
        <begin position="56"/>
        <end position="80"/>
    </location>
</feature>
<keyword evidence="3" id="KW-1185">Reference proteome</keyword>